<comment type="catalytic activity">
    <reaction evidence="14">
        <text>leukotriene C4(in) + ATP + H2O = leukotriene C4(out) + ADP + phosphate + H(+)</text>
        <dbReference type="Rhea" id="RHEA:38963"/>
        <dbReference type="ChEBI" id="CHEBI:15377"/>
        <dbReference type="ChEBI" id="CHEBI:15378"/>
        <dbReference type="ChEBI" id="CHEBI:30616"/>
        <dbReference type="ChEBI" id="CHEBI:43474"/>
        <dbReference type="ChEBI" id="CHEBI:57973"/>
        <dbReference type="ChEBI" id="CHEBI:456216"/>
    </reaction>
    <physiologicalReaction direction="left-to-right" evidence="14">
        <dbReference type="Rhea" id="RHEA:38964"/>
    </physiologicalReaction>
</comment>
<evidence type="ECO:0000256" key="6">
    <source>
        <dbReference type="ARBA" id="ARBA00022554"/>
    </source>
</evidence>
<dbReference type="SUPFAM" id="SSF90123">
    <property type="entry name" value="ABC transporter transmembrane region"/>
    <property type="match status" value="2"/>
</dbReference>
<evidence type="ECO:0000256" key="16">
    <source>
        <dbReference type="SAM" id="Phobius"/>
    </source>
</evidence>
<evidence type="ECO:0000256" key="11">
    <source>
        <dbReference type="ARBA" id="ARBA00022989"/>
    </source>
</evidence>
<evidence type="ECO:0000259" key="18">
    <source>
        <dbReference type="PROSITE" id="PS50929"/>
    </source>
</evidence>
<feature type="transmembrane region" description="Helical" evidence="16">
    <location>
        <begin position="111"/>
        <end position="131"/>
    </location>
</feature>
<evidence type="ECO:0000256" key="5">
    <source>
        <dbReference type="ARBA" id="ARBA00022475"/>
    </source>
</evidence>
<evidence type="ECO:0000313" key="19">
    <source>
        <dbReference type="EMBL" id="ADY40317.1"/>
    </source>
</evidence>
<feature type="transmembrane region" description="Helical" evidence="16">
    <location>
        <begin position="80"/>
        <end position="99"/>
    </location>
</feature>
<feature type="transmembrane region" description="Helical" evidence="16">
    <location>
        <begin position="303"/>
        <end position="323"/>
    </location>
</feature>
<dbReference type="InterPro" id="IPR011527">
    <property type="entry name" value="ABC1_TM_dom"/>
</dbReference>
<keyword evidence="11 16" id="KW-1133">Transmembrane helix</keyword>
<evidence type="ECO:0000256" key="1">
    <source>
        <dbReference type="ARBA" id="ARBA00004128"/>
    </source>
</evidence>
<comment type="similarity">
    <text evidence="3">Belongs to the ABC transporter superfamily. ABCC family. Conjugate transporter (TC 3.A.1.208) subfamily.</text>
</comment>
<proteinExistence type="evidence at transcript level"/>
<feature type="transmembrane region" description="Helical" evidence="16">
    <location>
        <begin position="996"/>
        <end position="1023"/>
    </location>
</feature>
<dbReference type="InterPro" id="IPR027417">
    <property type="entry name" value="P-loop_NTPase"/>
</dbReference>
<dbReference type="FunFam" id="1.20.1560.10:FF:000001">
    <property type="entry name" value="ATP-binding cassette subfamily C member 1"/>
    <property type="match status" value="1"/>
</dbReference>
<dbReference type="InterPro" id="IPR017871">
    <property type="entry name" value="ABC_transporter-like_CS"/>
</dbReference>
<feature type="domain" description="ABC transporter" evidence="17">
    <location>
        <begin position="1327"/>
        <end position="1561"/>
    </location>
</feature>
<dbReference type="PROSITE" id="PS50893">
    <property type="entry name" value="ABC_TRANSPORTER_2"/>
    <property type="match status" value="2"/>
</dbReference>
<dbReference type="SUPFAM" id="SSF52540">
    <property type="entry name" value="P-loop containing nucleoside triphosphate hydrolases"/>
    <property type="match status" value="2"/>
</dbReference>
<accession>F1KR13</accession>
<dbReference type="Gene3D" id="3.40.50.300">
    <property type="entry name" value="P-loop containing nucleotide triphosphate hydrolases"/>
    <property type="match status" value="2"/>
</dbReference>
<feature type="transmembrane region" description="Helical" evidence="16">
    <location>
        <begin position="423"/>
        <end position="442"/>
    </location>
</feature>
<keyword evidence="5" id="KW-1003">Cell membrane</keyword>
<dbReference type="InterPro" id="IPR036640">
    <property type="entry name" value="ABC1_TM_sf"/>
</dbReference>
<dbReference type="FunFam" id="1.20.1560.10:FF:000020">
    <property type="entry name" value="ABC metal ion transporter"/>
    <property type="match status" value="1"/>
</dbReference>
<dbReference type="CDD" id="cd18603">
    <property type="entry name" value="ABC_6TM_MRP1_2_3_6_D2_like"/>
    <property type="match status" value="1"/>
</dbReference>
<dbReference type="CDD" id="cd18595">
    <property type="entry name" value="ABC_6TM_MRP1_2_3_6_D1_like"/>
    <property type="match status" value="1"/>
</dbReference>
<feature type="transmembrane region" description="Helical" evidence="16">
    <location>
        <begin position="572"/>
        <end position="591"/>
    </location>
</feature>
<reference evidence="19" key="1">
    <citation type="journal article" date="2011" name="Genome Res.">
        <title>Deep small RNA sequencing from the nematode Ascaris reveals conservation, functional diversification, and novel developmental profiles.</title>
        <authorList>
            <person name="Wang J."/>
            <person name="Czech B."/>
            <person name="Crunk A."/>
            <person name="Wallace A."/>
            <person name="Mitreva M."/>
            <person name="Hannon G.J."/>
            <person name="Davis R.E."/>
        </authorList>
    </citation>
    <scope>NUCLEOTIDE SEQUENCE</scope>
</reference>
<dbReference type="PANTHER" id="PTHR24223:SF443">
    <property type="entry name" value="MULTIDRUG-RESISTANCE LIKE PROTEIN 1, ISOFORM I"/>
    <property type="match status" value="1"/>
</dbReference>
<feature type="transmembrane region" description="Helical" evidence="16">
    <location>
        <begin position="1047"/>
        <end position="1070"/>
    </location>
</feature>
<feature type="transmembrane region" description="Helical" evidence="16">
    <location>
        <begin position="525"/>
        <end position="552"/>
    </location>
</feature>
<dbReference type="NCBIfam" id="TIGR00957">
    <property type="entry name" value="MRP_assoc_pro"/>
    <property type="match status" value="1"/>
</dbReference>
<feature type="domain" description="ABC transmembrane type-1" evidence="18">
    <location>
        <begin position="1003"/>
        <end position="1289"/>
    </location>
</feature>
<keyword evidence="7 16" id="KW-0812">Transmembrane</keyword>
<dbReference type="InterPro" id="IPR003593">
    <property type="entry name" value="AAA+_ATPase"/>
</dbReference>
<organism evidence="19">
    <name type="scientific">Ascaris suum</name>
    <name type="common">Pig roundworm</name>
    <name type="synonym">Ascaris lumbricoides</name>
    <dbReference type="NCBI Taxonomy" id="6253"/>
    <lineage>
        <taxon>Eukaryota</taxon>
        <taxon>Metazoa</taxon>
        <taxon>Ecdysozoa</taxon>
        <taxon>Nematoda</taxon>
        <taxon>Chromadorea</taxon>
        <taxon>Rhabditida</taxon>
        <taxon>Spirurina</taxon>
        <taxon>Ascaridomorpha</taxon>
        <taxon>Ascaridoidea</taxon>
        <taxon>Ascarididae</taxon>
        <taxon>Ascaris</taxon>
    </lineage>
</organism>
<keyword evidence="9" id="KW-0547">Nucleotide-binding</keyword>
<feature type="compositionally biased region" description="Polar residues" evidence="15">
    <location>
        <begin position="890"/>
        <end position="903"/>
    </location>
</feature>
<evidence type="ECO:0000256" key="7">
    <source>
        <dbReference type="ARBA" id="ARBA00022692"/>
    </source>
</evidence>
<dbReference type="GO" id="GO:0005886">
    <property type="term" value="C:plasma membrane"/>
    <property type="evidence" value="ECO:0007669"/>
    <property type="project" value="UniProtKB-SubCell"/>
</dbReference>
<dbReference type="EC" id="7.6.2.3" evidence="13"/>
<evidence type="ECO:0000256" key="4">
    <source>
        <dbReference type="ARBA" id="ARBA00022448"/>
    </source>
</evidence>
<dbReference type="CDD" id="cd03250">
    <property type="entry name" value="ABCC_MRP_domain1"/>
    <property type="match status" value="1"/>
</dbReference>
<dbReference type="SMART" id="SM00382">
    <property type="entry name" value="AAA"/>
    <property type="match status" value="2"/>
</dbReference>
<feature type="domain" description="ABC transmembrane type-1" evidence="18">
    <location>
        <begin position="309"/>
        <end position="592"/>
    </location>
</feature>
<evidence type="ECO:0000256" key="15">
    <source>
        <dbReference type="SAM" id="MobiDB-lite"/>
    </source>
</evidence>
<dbReference type="FunFam" id="3.40.50.300:FF:000074">
    <property type="entry name" value="Multidrug resistance-associated protein 5 isoform 1"/>
    <property type="match status" value="1"/>
</dbReference>
<keyword evidence="6" id="KW-0926">Vacuole</keyword>
<feature type="domain" description="ABC transporter" evidence="17">
    <location>
        <begin position="623"/>
        <end position="847"/>
    </location>
</feature>
<dbReference type="Gene3D" id="1.20.1560.10">
    <property type="entry name" value="ABC transporter type 1, transmembrane domain"/>
    <property type="match status" value="2"/>
</dbReference>
<evidence type="ECO:0000256" key="13">
    <source>
        <dbReference type="ARBA" id="ARBA00024220"/>
    </source>
</evidence>
<sequence>MMSSIVMDSIAREFCALDHFELLEMSLNTTVPHISECAQSSLLMLLPCVFLLLSCPLLCYRLSKSDNGPLEHCSPTIGRIILCAVLSCASAVSFFYGLYEWKKGIGQQHVVSLFAIVIQYMTLCVALVSMIGCRNRGVVSSGVLFNYWLLFAICSFPEFRWRVETAYIYGLENVDVLRFAVCVISYPLVFLELILSCFADTPMYKIDDKSACPEESCSFLNQITFNWFHGLAVKGNKRALQISDLWKLNSCDESRNLVPAFNKNWKPSLQAYYKRKRAALQQSPPRILKQKDMPSVMWPLFRTYHLAFLGGAALKFIFDLLQFVAPQLLSMLISFVEDRSQPLWIGIGISLAMFFVALFQSFVLHQYFHTMFSLGMNIRSVLTSAVYGKALALSNSARKNRTVGEIVNLMSVDIQRFQEMTSFIMLFWSAPLQVILSVYFLWRLLGISVIAGLFILIAMIPFNSWISVKMRNCQVEQMKYKDERLKLMSEILNGIKVLKLYAWESSMQKTVLEIRKKEITVLRHLAFYNAVITLSWSCAPFLVAVLTFGVYVNVDPVNNVLTPQVTFVGLSLFNILRFPLAVFAMIFSQAVQCAVSNRRLKSFLADDEMDPFVIESSSASDAVIIKNGTFSWGGSEATLKDLNLRIKKGELVAVVGSVGSGKSSLLSALLGEMDKQSGEVAVSGSVAYVPQQAWIQNMSLRDNITFSRPYLPARYDSVIDACALRPDLATLPAGDSTEIGEKGINLSGGQKQRVSLARAVYSENDVIFLDDPLSAVDAHVGKHIFEHVISTDGGLLAGKTRILVTHGLHYLKRCDQVVVMKEGRISEIGTYEQLMASEGAFADFLEEFLIEEARNRARSVSFGEQVVVAEEVDEVLKELERYAPGKSRRIQSQMSTATRSSQESLERSHTASPSSPGSRSAHEKGFEIAYRQMSNGGTPTEREREKKLDGLEENERLLSHTKAAPPTTDETSKLIEKEGIEIGKVKWAVYMAYLKAIGYLITLIFFTIYVISSILGVLSNLWLANWSDQAKKMNASSPEEYDTNVRLAIYALLGMGQAIFICAGSVTMALGMVHASRSLHEGILHNILRSPMHFFDVTPIGRILNRFGKDVEVVDTSLPHCSRSFISTALNVLTTVVVILYATPAFSAVIPILAFIYYLVLRFYVSTSRQLKRLESATRSPIYSHFQESVQGAVSIRAYRCVDRFISESQKRVDDNLITYYPSLVANRWLAVRLELIGNLVVLCSAIFAVLYRDSGGVTAGLVGLSVSYALNITQTLNWAVRMTSELETNIVAVERIKEYTESPTEGSPNENLLRKPPSDWPTEGEIQIENLYLRYRENLDYVLKGVSAHIKGGEKIGIVGRTGAGKSSLTLALFRIVEAERGRILIDEEDISSMPLEVLRSRLTIVPQDPVLFSGTLRMNLDPFEHFTDSVLWTALKMAHLEPFVSSLADKLEHHISEGGENLSVGQRQLICLARALLRKTKVLILDEAAASVDMETDALIQKTIREQFAACTVLTIAHRLHTVIGSDRLIVLDAGQMREFASPKQLLDDRHSLFYSMAKEAGIVQ</sequence>
<evidence type="ECO:0000256" key="10">
    <source>
        <dbReference type="ARBA" id="ARBA00022840"/>
    </source>
</evidence>
<feature type="transmembrane region" description="Helical" evidence="16">
    <location>
        <begin position="42"/>
        <end position="60"/>
    </location>
</feature>
<dbReference type="CDD" id="cd03244">
    <property type="entry name" value="ABCC_MRP_domain2"/>
    <property type="match status" value="1"/>
</dbReference>
<evidence type="ECO:0000256" key="3">
    <source>
        <dbReference type="ARBA" id="ARBA00009726"/>
    </source>
</evidence>
<evidence type="ECO:0000256" key="14">
    <source>
        <dbReference type="ARBA" id="ARBA00047523"/>
    </source>
</evidence>
<dbReference type="GO" id="GO:0016887">
    <property type="term" value="F:ATP hydrolysis activity"/>
    <property type="evidence" value="ECO:0007669"/>
    <property type="project" value="InterPro"/>
</dbReference>
<dbReference type="Pfam" id="PF00005">
    <property type="entry name" value="ABC_tran"/>
    <property type="match status" value="2"/>
</dbReference>
<dbReference type="GO" id="GO:0015431">
    <property type="term" value="F:ABC-type glutathione S-conjugate transporter activity"/>
    <property type="evidence" value="ECO:0007669"/>
    <property type="project" value="UniProtKB-EC"/>
</dbReference>
<feature type="region of interest" description="Disordered" evidence="15">
    <location>
        <begin position="886"/>
        <end position="922"/>
    </location>
</feature>
<dbReference type="GO" id="GO:0005774">
    <property type="term" value="C:vacuolar membrane"/>
    <property type="evidence" value="ECO:0007669"/>
    <property type="project" value="UniProtKB-SubCell"/>
</dbReference>
<keyword evidence="10" id="KW-0067">ATP-binding</keyword>
<dbReference type="InterPro" id="IPR050173">
    <property type="entry name" value="ABC_transporter_C-like"/>
</dbReference>
<evidence type="ECO:0000256" key="8">
    <source>
        <dbReference type="ARBA" id="ARBA00022737"/>
    </source>
</evidence>
<evidence type="ECO:0000259" key="17">
    <source>
        <dbReference type="PROSITE" id="PS50893"/>
    </source>
</evidence>
<protein>
    <recommendedName>
        <fullName evidence="13">ABC-type glutathione-S-conjugate transporter</fullName>
        <ecNumber evidence="13">7.6.2.3</ecNumber>
    </recommendedName>
</protein>
<keyword evidence="12 16" id="KW-0472">Membrane</keyword>
<name>F1KR13_ASCSU</name>
<evidence type="ECO:0000256" key="12">
    <source>
        <dbReference type="ARBA" id="ARBA00023136"/>
    </source>
</evidence>
<dbReference type="GO" id="GO:0000323">
    <property type="term" value="C:lytic vacuole"/>
    <property type="evidence" value="ECO:0007669"/>
    <property type="project" value="UniProtKB-ARBA"/>
</dbReference>
<dbReference type="InterPro" id="IPR005292">
    <property type="entry name" value="MRP"/>
</dbReference>
<dbReference type="GO" id="GO:0005524">
    <property type="term" value="F:ATP binding"/>
    <property type="evidence" value="ECO:0007669"/>
    <property type="project" value="UniProtKB-KW"/>
</dbReference>
<keyword evidence="4" id="KW-0813">Transport</keyword>
<evidence type="ECO:0000256" key="2">
    <source>
        <dbReference type="ARBA" id="ARBA00004651"/>
    </source>
</evidence>
<dbReference type="EMBL" id="JI164467">
    <property type="protein sequence ID" value="ADY40317.1"/>
    <property type="molecule type" value="mRNA"/>
</dbReference>
<dbReference type="Pfam" id="PF00664">
    <property type="entry name" value="ABC_membrane"/>
    <property type="match status" value="2"/>
</dbReference>
<dbReference type="PANTHER" id="PTHR24223">
    <property type="entry name" value="ATP-BINDING CASSETTE SUB-FAMILY C"/>
    <property type="match status" value="1"/>
</dbReference>
<evidence type="ECO:0000256" key="9">
    <source>
        <dbReference type="ARBA" id="ARBA00022741"/>
    </source>
</evidence>
<feature type="transmembrane region" description="Helical" evidence="16">
    <location>
        <begin position="1148"/>
        <end position="1165"/>
    </location>
</feature>
<dbReference type="FunFam" id="3.40.50.300:FF:000293">
    <property type="entry name" value="ATP binding cassette subfamily C member 1"/>
    <property type="match status" value="1"/>
</dbReference>
<keyword evidence="8" id="KW-0677">Repeat</keyword>
<feature type="transmembrane region" description="Helical" evidence="16">
    <location>
        <begin position="176"/>
        <end position="199"/>
    </location>
</feature>
<feature type="transmembrane region" description="Helical" evidence="16">
    <location>
        <begin position="343"/>
        <end position="364"/>
    </location>
</feature>
<comment type="subcellular location">
    <subcellularLocation>
        <location evidence="2">Cell membrane</location>
        <topology evidence="2">Multi-pass membrane protein</topology>
    </subcellularLocation>
    <subcellularLocation>
        <location evidence="1">Vacuole membrane</location>
        <topology evidence="1">Multi-pass membrane protein</topology>
    </subcellularLocation>
</comment>
<feature type="transmembrane region" description="Helical" evidence="16">
    <location>
        <begin position="448"/>
        <end position="468"/>
    </location>
</feature>
<feature type="transmembrane region" description="Helical" evidence="16">
    <location>
        <begin position="138"/>
        <end position="156"/>
    </location>
</feature>
<dbReference type="InterPro" id="IPR003439">
    <property type="entry name" value="ABC_transporter-like_ATP-bd"/>
</dbReference>
<dbReference type="PROSITE" id="PS00211">
    <property type="entry name" value="ABC_TRANSPORTER_1"/>
    <property type="match status" value="2"/>
</dbReference>
<dbReference type="PROSITE" id="PS50929">
    <property type="entry name" value="ABC_TM1F"/>
    <property type="match status" value="2"/>
</dbReference>